<organism evidence="5 6">
    <name type="scientific">Paenibacillus rhizosphaerae</name>
    <dbReference type="NCBI Taxonomy" id="297318"/>
    <lineage>
        <taxon>Bacteria</taxon>
        <taxon>Bacillati</taxon>
        <taxon>Bacillota</taxon>
        <taxon>Bacilli</taxon>
        <taxon>Bacillales</taxon>
        <taxon>Paenibacillaceae</taxon>
        <taxon>Paenibacillus</taxon>
    </lineage>
</organism>
<dbReference type="GO" id="GO:0019262">
    <property type="term" value="P:N-acetylneuraminate catabolic process"/>
    <property type="evidence" value="ECO:0007669"/>
    <property type="project" value="TreeGrafter"/>
</dbReference>
<dbReference type="SUPFAM" id="SSF51569">
    <property type="entry name" value="Aldolase"/>
    <property type="match status" value="1"/>
</dbReference>
<reference evidence="5 6" key="1">
    <citation type="submission" date="2020-08" db="EMBL/GenBank/DDBJ databases">
        <title>Genomic Encyclopedia of Type Strains, Phase III (KMG-III): the genomes of soil and plant-associated and newly described type strains.</title>
        <authorList>
            <person name="Whitman W."/>
        </authorList>
    </citation>
    <scope>NUCLEOTIDE SEQUENCE [LARGE SCALE GENOMIC DNA]</scope>
    <source>
        <strain evidence="5 6">CECT 5831</strain>
    </source>
</reference>
<gene>
    <name evidence="5" type="ORF">FHS19_005965</name>
</gene>
<protein>
    <submittedName>
        <fullName evidence="5">N-acetylneuraminate lyase</fullName>
        <ecNumber evidence="5">4.1.3.3</ecNumber>
    </submittedName>
</protein>
<evidence type="ECO:0000256" key="3">
    <source>
        <dbReference type="PIRSR" id="PIRSR001365-1"/>
    </source>
</evidence>
<dbReference type="PIRSF" id="PIRSF001365">
    <property type="entry name" value="DHDPS"/>
    <property type="match status" value="1"/>
</dbReference>
<dbReference type="GO" id="GO:0005829">
    <property type="term" value="C:cytosol"/>
    <property type="evidence" value="ECO:0007669"/>
    <property type="project" value="TreeGrafter"/>
</dbReference>
<dbReference type="SMART" id="SM01130">
    <property type="entry name" value="DHDPS"/>
    <property type="match status" value="1"/>
</dbReference>
<evidence type="ECO:0000256" key="2">
    <source>
        <dbReference type="PIRNR" id="PIRNR001365"/>
    </source>
</evidence>
<dbReference type="InterPro" id="IPR002220">
    <property type="entry name" value="DapA-like"/>
</dbReference>
<dbReference type="EMBL" id="JACHXJ010000006">
    <property type="protein sequence ID" value="MBB3131245.1"/>
    <property type="molecule type" value="Genomic_DNA"/>
</dbReference>
<keyword evidence="1 2" id="KW-0456">Lyase</keyword>
<sequence length="309" mass="34513">MDRNRFKGIFTALVTPMDEELEVDPDSLARLVEHQTACGIHGFYVGGSTGEGFILTSEERRKVLETVVEAVKGRAVVISHVGSVSTMESMSLARHAEETGADAISAVVPFYYKVGLQEIQEHYTSIMSASRLPMIVYHYPGATGVQLSLDFYEEMARNPQCLGVKFTSMNLFEMQQIRSRCGDDFLIWNGHDEVLAGGLLLGADGAIGSTFNMMPDPFLRMYEVKAAGNWDTVRELQVKTNAVIAHMLDYDVIPYEKRMLYLQGIIANPAARQPLKRFSAEQQAEIDHFYAISDILSVEKGRKVYDPKI</sequence>
<dbReference type="Pfam" id="PF00701">
    <property type="entry name" value="DHDPS"/>
    <property type="match status" value="1"/>
</dbReference>
<evidence type="ECO:0000313" key="5">
    <source>
        <dbReference type="EMBL" id="MBB3131245.1"/>
    </source>
</evidence>
<feature type="binding site" evidence="4">
    <location>
        <position position="49"/>
    </location>
    <ligand>
        <name>pyruvate</name>
        <dbReference type="ChEBI" id="CHEBI:15361"/>
    </ligand>
</feature>
<evidence type="ECO:0000313" key="6">
    <source>
        <dbReference type="Proteomes" id="UP000517523"/>
    </source>
</evidence>
<evidence type="ECO:0000256" key="4">
    <source>
        <dbReference type="PIRSR" id="PIRSR001365-2"/>
    </source>
</evidence>
<dbReference type="PANTHER" id="PTHR42849">
    <property type="entry name" value="N-ACETYLNEURAMINATE LYASE"/>
    <property type="match status" value="1"/>
</dbReference>
<dbReference type="RefSeq" id="WP_183585893.1">
    <property type="nucleotide sequence ID" value="NZ_JACHXJ010000006.1"/>
</dbReference>
<feature type="active site" description="Proton donor/acceptor" evidence="3">
    <location>
        <position position="137"/>
    </location>
</feature>
<dbReference type="AlphaFoldDB" id="A0A839TWM1"/>
<proteinExistence type="inferred from homology"/>
<dbReference type="PANTHER" id="PTHR42849:SF1">
    <property type="entry name" value="N-ACETYLNEURAMINATE LYASE"/>
    <property type="match status" value="1"/>
</dbReference>
<dbReference type="InterPro" id="IPR013785">
    <property type="entry name" value="Aldolase_TIM"/>
</dbReference>
<comment type="caution">
    <text evidence="5">The sequence shown here is derived from an EMBL/GenBank/DDBJ whole genome shotgun (WGS) entry which is preliminary data.</text>
</comment>
<name>A0A839TWM1_9BACL</name>
<dbReference type="Proteomes" id="UP000517523">
    <property type="component" value="Unassembled WGS sequence"/>
</dbReference>
<dbReference type="PRINTS" id="PR00146">
    <property type="entry name" value="DHPICSNTHASE"/>
</dbReference>
<dbReference type="EC" id="4.1.3.3" evidence="5"/>
<dbReference type="GO" id="GO:0008747">
    <property type="term" value="F:N-acetylneuraminate lyase activity"/>
    <property type="evidence" value="ECO:0007669"/>
    <property type="project" value="UniProtKB-EC"/>
</dbReference>
<dbReference type="NCBIfam" id="NF003164">
    <property type="entry name" value="PRK04147.1"/>
    <property type="match status" value="1"/>
</dbReference>
<accession>A0A839TWM1</accession>
<evidence type="ECO:0000256" key="1">
    <source>
        <dbReference type="ARBA" id="ARBA00023239"/>
    </source>
</evidence>
<feature type="active site" description="Schiff-base intermediate with substrate" evidence="3">
    <location>
        <position position="165"/>
    </location>
</feature>
<comment type="similarity">
    <text evidence="2">Belongs to the DapA family.</text>
</comment>
<feature type="binding site" evidence="4">
    <location>
        <position position="207"/>
    </location>
    <ligand>
        <name>pyruvate</name>
        <dbReference type="ChEBI" id="CHEBI:15361"/>
    </ligand>
</feature>
<dbReference type="Gene3D" id="3.20.20.70">
    <property type="entry name" value="Aldolase class I"/>
    <property type="match status" value="1"/>
</dbReference>